<evidence type="ECO:0000256" key="11">
    <source>
        <dbReference type="ARBA" id="ARBA00023326"/>
    </source>
</evidence>
<comment type="catalytic activity">
    <reaction evidence="1">
        <text>Hydrolysis of terminal non-reducing alpha-L-arabinofuranoside residues in alpha-L-arabinosides.</text>
        <dbReference type="EC" id="3.2.1.55"/>
    </reaction>
</comment>
<evidence type="ECO:0000256" key="1">
    <source>
        <dbReference type="ARBA" id="ARBA00001462"/>
    </source>
</evidence>
<keyword evidence="16" id="KW-1185">Reference proteome</keyword>
<evidence type="ECO:0000256" key="2">
    <source>
        <dbReference type="ARBA" id="ARBA00004613"/>
    </source>
</evidence>
<dbReference type="GO" id="GO:0045493">
    <property type="term" value="P:xylan catabolic process"/>
    <property type="evidence" value="ECO:0007669"/>
    <property type="project" value="UniProtKB-KW"/>
</dbReference>
<comment type="similarity">
    <text evidence="3">Belongs to the glycosyl hydrolase 62 family.</text>
</comment>
<dbReference type="Pfam" id="PF03664">
    <property type="entry name" value="Glyco_hydro_62"/>
    <property type="match status" value="2"/>
</dbReference>
<dbReference type="GO" id="GO:0030248">
    <property type="term" value="F:cellulose binding"/>
    <property type="evidence" value="ECO:0007669"/>
    <property type="project" value="InterPro"/>
</dbReference>
<keyword evidence="11" id="KW-0624">Polysaccharide degradation</keyword>
<feature type="region of interest" description="Disordered" evidence="12">
    <location>
        <begin position="58"/>
        <end position="84"/>
    </location>
</feature>
<dbReference type="GO" id="GO:0046373">
    <property type="term" value="P:L-arabinose metabolic process"/>
    <property type="evidence" value="ECO:0007669"/>
    <property type="project" value="InterPro"/>
</dbReference>
<dbReference type="SUPFAM" id="SSF75005">
    <property type="entry name" value="Arabinanase/levansucrase/invertase"/>
    <property type="match status" value="1"/>
</dbReference>
<reference evidence="15 16" key="1">
    <citation type="submission" date="2019-07" db="EMBL/GenBank/DDBJ databases">
        <title>Genomics analysis of Aphanomyces spp. identifies a new class of oomycete effector associated with host adaptation.</title>
        <authorList>
            <person name="Gaulin E."/>
        </authorList>
    </citation>
    <scope>NUCLEOTIDE SEQUENCE [LARGE SCALE GENOMIC DNA]</scope>
    <source>
        <strain evidence="15 16">ATCC 201684</strain>
    </source>
</reference>
<evidence type="ECO:0000259" key="14">
    <source>
        <dbReference type="PROSITE" id="PS51164"/>
    </source>
</evidence>
<dbReference type="PROSITE" id="PS51164">
    <property type="entry name" value="CBM1_2"/>
    <property type="match status" value="1"/>
</dbReference>
<keyword evidence="10" id="KW-0326">Glycosidase</keyword>
<dbReference type="InterPro" id="IPR035971">
    <property type="entry name" value="CBD_sf"/>
</dbReference>
<dbReference type="VEuPathDB" id="FungiDB:AeMF1_018584"/>
<dbReference type="SMART" id="SM00236">
    <property type="entry name" value="fCBD"/>
    <property type="match status" value="1"/>
</dbReference>
<dbReference type="Pfam" id="PF00734">
    <property type="entry name" value="CBM_1"/>
    <property type="match status" value="1"/>
</dbReference>
<dbReference type="EC" id="3.2.1.55" evidence="4"/>
<evidence type="ECO:0000256" key="9">
    <source>
        <dbReference type="ARBA" id="ARBA00023277"/>
    </source>
</evidence>
<evidence type="ECO:0000256" key="5">
    <source>
        <dbReference type="ARBA" id="ARBA00022525"/>
    </source>
</evidence>
<dbReference type="InterPro" id="IPR000254">
    <property type="entry name" value="CBD"/>
</dbReference>
<comment type="subcellular location">
    <subcellularLocation>
        <location evidence="2">Secreted</location>
    </subcellularLocation>
</comment>
<feature type="chain" id="PRO_5026248783" description="non-reducing end alpha-L-arabinofuranosidase" evidence="13">
    <location>
        <begin position="17"/>
        <end position="375"/>
    </location>
</feature>
<feature type="domain" description="CBM1" evidence="14">
    <location>
        <begin position="16"/>
        <end position="52"/>
    </location>
</feature>
<evidence type="ECO:0000256" key="7">
    <source>
        <dbReference type="ARBA" id="ARBA00022729"/>
    </source>
</evidence>
<feature type="compositionally biased region" description="Low complexity" evidence="12">
    <location>
        <begin position="58"/>
        <end position="82"/>
    </location>
</feature>
<dbReference type="EMBL" id="VJMJ01000067">
    <property type="protein sequence ID" value="KAF0739012.1"/>
    <property type="molecule type" value="Genomic_DNA"/>
</dbReference>
<keyword evidence="6" id="KW-0858">Xylan degradation</keyword>
<evidence type="ECO:0000313" key="16">
    <source>
        <dbReference type="Proteomes" id="UP000481153"/>
    </source>
</evidence>
<organism evidence="15 16">
    <name type="scientific">Aphanomyces euteiches</name>
    <dbReference type="NCBI Taxonomy" id="100861"/>
    <lineage>
        <taxon>Eukaryota</taxon>
        <taxon>Sar</taxon>
        <taxon>Stramenopiles</taxon>
        <taxon>Oomycota</taxon>
        <taxon>Saprolegniomycetes</taxon>
        <taxon>Saprolegniales</taxon>
        <taxon>Verrucalvaceae</taxon>
        <taxon>Aphanomyces</taxon>
    </lineage>
</organism>
<evidence type="ECO:0000256" key="3">
    <source>
        <dbReference type="ARBA" id="ARBA00007396"/>
    </source>
</evidence>
<dbReference type="Gene3D" id="2.115.10.20">
    <property type="entry name" value="Glycosyl hydrolase domain, family 43"/>
    <property type="match status" value="1"/>
</dbReference>
<keyword evidence="5" id="KW-0964">Secreted</keyword>
<name>A0A6G0XFL0_9STRA</name>
<dbReference type="AlphaFoldDB" id="A0A6G0XFL0"/>
<comment type="caution">
    <text evidence="15">The sequence shown here is derived from an EMBL/GenBank/DDBJ whole genome shotgun (WGS) entry which is preliminary data.</text>
</comment>
<dbReference type="InterPro" id="IPR005193">
    <property type="entry name" value="GH62_arabinosidase"/>
</dbReference>
<dbReference type="GO" id="GO:0046556">
    <property type="term" value="F:alpha-L-arabinofuranosidase activity"/>
    <property type="evidence" value="ECO:0007669"/>
    <property type="project" value="UniProtKB-EC"/>
</dbReference>
<gene>
    <name evidence="15" type="ORF">Ae201684_005200</name>
</gene>
<dbReference type="PANTHER" id="PTHR40631">
    <property type="entry name" value="ALPHA-L-ARABINOFURANOSIDASE AXHA-2-RELATED"/>
    <property type="match status" value="1"/>
</dbReference>
<dbReference type="GO" id="GO:0005576">
    <property type="term" value="C:extracellular region"/>
    <property type="evidence" value="ECO:0007669"/>
    <property type="project" value="UniProtKB-SubCell"/>
</dbReference>
<accession>A0A6G0XFL0</accession>
<feature type="signal peptide" evidence="13">
    <location>
        <begin position="1"/>
        <end position="16"/>
    </location>
</feature>
<evidence type="ECO:0000256" key="4">
    <source>
        <dbReference type="ARBA" id="ARBA00012670"/>
    </source>
</evidence>
<dbReference type="InterPro" id="IPR023296">
    <property type="entry name" value="Glyco_hydro_beta-prop_sf"/>
</dbReference>
<evidence type="ECO:0000256" key="13">
    <source>
        <dbReference type="SAM" id="SignalP"/>
    </source>
</evidence>
<dbReference type="PANTHER" id="PTHR40631:SF1">
    <property type="entry name" value="ALPHA-L-ARABINOFURANOSIDASE AXHA-2-RELATED"/>
    <property type="match status" value="1"/>
</dbReference>
<evidence type="ECO:0000256" key="12">
    <source>
        <dbReference type="SAM" id="MobiDB-lite"/>
    </source>
</evidence>
<dbReference type="Proteomes" id="UP000481153">
    <property type="component" value="Unassembled WGS sequence"/>
</dbReference>
<proteinExistence type="inferred from homology"/>
<evidence type="ECO:0000256" key="8">
    <source>
        <dbReference type="ARBA" id="ARBA00022801"/>
    </source>
</evidence>
<evidence type="ECO:0000256" key="6">
    <source>
        <dbReference type="ARBA" id="ARBA00022651"/>
    </source>
</evidence>
<evidence type="ECO:0000313" key="15">
    <source>
        <dbReference type="EMBL" id="KAF0739012.1"/>
    </source>
</evidence>
<dbReference type="SUPFAM" id="SSF57180">
    <property type="entry name" value="Cellulose-binding domain"/>
    <property type="match status" value="1"/>
</dbReference>
<keyword evidence="9" id="KW-0119">Carbohydrate metabolism</keyword>
<keyword evidence="7 13" id="KW-0732">Signal</keyword>
<evidence type="ECO:0000256" key="10">
    <source>
        <dbReference type="ARBA" id="ARBA00023295"/>
    </source>
</evidence>
<sequence>MKVAIVSTFLAGAAYAQSGAWQQCGCNGYTGSTTCVAGYTCTVQSQWYSQCTPSSGGTPTTAKPSSSPTVAPSNAPSTSSPSSGGGFCDLPKAPKWTSTGALANPKNGWVSLKDFTNVVYNGKHIVYGSVYTGSGYASTAFAPFTNWSDMATATQYTMPFSAPAPTLFYSVPRASGTDPTNVNSWSAEKPLFTGANPSGSPTGFLDQTIIADDKNIYLFFAADNGSIYKSSMPIGNFPGSFGSSYTTVMSDTRANLNEAVQVYKLQGQNKYLMIVEAFGSQGDYFRSFTAPTLDGPWTVHAGTEPGFAGKANSGVTWTNWISHGDLVRTNPDETFTVDPCNLQFLYQGKDPSSNAAYDLLPFKPAVLTLQNPVRS</sequence>
<protein>
    <recommendedName>
        <fullName evidence="4">non-reducing end alpha-L-arabinofuranosidase</fullName>
        <ecNumber evidence="4">3.2.1.55</ecNumber>
    </recommendedName>
</protein>
<keyword evidence="8" id="KW-0378">Hydrolase</keyword>